<name>A0A9P3T8C9_KLUIN</name>
<dbReference type="PROSITE" id="PS50035">
    <property type="entry name" value="PLD"/>
    <property type="match status" value="2"/>
</dbReference>
<gene>
    <name evidence="6" type="ORF">I8531_002400</name>
</gene>
<sequence>MSYALNLVGTPSYLSAPNSTVYNFGTGDFTLQCWVKTRASGTVISRKATEGGAGNGGFLLVIKPGGLIKLATDNGFGFYEINTVATHISDGNWHFLTGVRQNNQLSVYVDGTLVSSSPKNNITPPVNVNNSLPLYIGAAAQRQEQYNQFNGELDEVRVWNIALSAAQISTQMNQPLTGTEPGLVTYYTFDGQNATDQSPSHNNASPVGAVAYSSPGVFSGEDIPYIERVEQAVKGYFNQLSGPSYIRIMDTPHIWGMNFGRDIMTQARNRQRDFSRAIDEIIQKTKFRCDVSSLNSPDPDWQRVIFCAIDTCLTQRMGRTQPTQFRFFFGQTPTTPVGEPANYTEFKAGLIRLIQERGKEWEVMPEIWMGRFYRLGAGIISAIQAKVFGSAVIGVDDTKMTWNHTKIISMDGTSALVGGHNLNMDLFRSYPPVHDVSVVVHGKPAQGSQLFLNQMWVCGKDLITKETLNVSNLSWQNKDSDPSLPRDPFVQPEVAAYLEAQQKAIIALHKGGVQSDGGEQEANHEEYAPASLDIRDQDLKTLLDLKLPVFPLRVIYTKYAGFEEYKLATRNLVLGKYWNGPDPATSFQKAAEIMKEQLIKHAKKSIRMSQMDLVSAWKKNWSDHKVCQWLLEALLKNTALQVQIVVSPLDAGAGAAGDQYSFGSGASRTFELMEYYMTHDVATDAPISDPGGVRANALKRLHIAPLYYTDKVPANKTQEGVTYKWPDLSPEGYTATLKQPPLSVEPPVKGVIGSAAWAVINASGYIYSKVPSAPGNHAKIMIIDDEVYVVGSDNLYPGFLSEIDYLVEGKEAVSQMINTYWNPLWQYSGPHSISGSSDIRSNYLKLLEPLGVNGTLISSNRQYFAIMQADGNLCVYQGTPHNQGKYVWGSQKTGPGGQFFTVVQADGNLCTYFGTMGNQGKYLWGTQRLADGGKFFLIMQDDGNLCVYKGTGPQDQGAFVWGSKN</sequence>
<dbReference type="InterPro" id="IPR006558">
    <property type="entry name" value="LamG-like"/>
</dbReference>
<evidence type="ECO:0000259" key="3">
    <source>
        <dbReference type="PROSITE" id="PS50025"/>
    </source>
</evidence>
<dbReference type="Pfam" id="PF13385">
    <property type="entry name" value="Laminin_G_3"/>
    <property type="match status" value="1"/>
</dbReference>
<dbReference type="PANTHER" id="PTHR21248:SF22">
    <property type="entry name" value="PHOSPHOLIPASE D"/>
    <property type="match status" value="1"/>
</dbReference>
<dbReference type="SMART" id="SM00560">
    <property type="entry name" value="LamGL"/>
    <property type="match status" value="1"/>
</dbReference>
<dbReference type="InterPro" id="IPR036426">
    <property type="entry name" value="Bulb-type_lectin_dom_sf"/>
</dbReference>
<reference evidence="6" key="2">
    <citation type="submission" date="2020-10" db="EMBL/GenBank/DDBJ databases">
        <authorList>
            <consortium name="NCBI Pathogen Detection Project"/>
        </authorList>
    </citation>
    <scope>NUCLEOTIDE SEQUENCE</scope>
    <source>
        <strain evidence="6">CAVp300</strain>
    </source>
</reference>
<keyword evidence="1" id="KW-0732">Signal</keyword>
<proteinExistence type="predicted"/>
<dbReference type="SUPFAM" id="SSF56024">
    <property type="entry name" value="Phospholipase D/nuclease"/>
    <property type="match status" value="2"/>
</dbReference>
<dbReference type="InterPro" id="IPR013320">
    <property type="entry name" value="ConA-like_dom_sf"/>
</dbReference>
<dbReference type="SUPFAM" id="SSF51110">
    <property type="entry name" value="alpha-D-mannose-specific plant lectins"/>
    <property type="match status" value="1"/>
</dbReference>
<reference evidence="6" key="1">
    <citation type="journal article" date="2018" name="Genome Biol.">
        <title>SKESA: strategic k-mer extension for scrupulous assemblies.</title>
        <authorList>
            <person name="Souvorov A."/>
            <person name="Agarwala R."/>
            <person name="Lipman D.J."/>
        </authorList>
    </citation>
    <scope>NUCLEOTIDE SEQUENCE</scope>
    <source>
        <strain evidence="6">CAVp300</strain>
    </source>
</reference>
<evidence type="ECO:0000256" key="2">
    <source>
        <dbReference type="ARBA" id="ARBA00023157"/>
    </source>
</evidence>
<feature type="domain" description="Bulb-type lectin" evidence="5">
    <location>
        <begin position="841"/>
        <end position="960"/>
    </location>
</feature>
<dbReference type="SUPFAM" id="SSF49899">
    <property type="entry name" value="Concanavalin A-like lectins/glucanases"/>
    <property type="match status" value="1"/>
</dbReference>
<dbReference type="SMART" id="SM00155">
    <property type="entry name" value="PLDc"/>
    <property type="match status" value="2"/>
</dbReference>
<dbReference type="PROSITE" id="PS50025">
    <property type="entry name" value="LAM_G_DOMAIN"/>
    <property type="match status" value="1"/>
</dbReference>
<dbReference type="RefSeq" id="WP_082137109.1">
    <property type="nucleotide sequence ID" value="NZ_CABMNU010000005.1"/>
</dbReference>
<evidence type="ECO:0000259" key="5">
    <source>
        <dbReference type="PROSITE" id="PS50927"/>
    </source>
</evidence>
<dbReference type="Gene3D" id="2.90.10.10">
    <property type="entry name" value="Bulb-type lectin domain"/>
    <property type="match status" value="2"/>
</dbReference>
<dbReference type="Gene3D" id="3.30.870.10">
    <property type="entry name" value="Endonuclease Chain A"/>
    <property type="match status" value="2"/>
</dbReference>
<dbReference type="Proteomes" id="UP000867740">
    <property type="component" value="Unassembled WGS sequence"/>
</dbReference>
<feature type="domain" description="PLD phosphodiesterase" evidence="4">
    <location>
        <begin position="772"/>
        <end position="799"/>
    </location>
</feature>
<dbReference type="InterPro" id="IPR001736">
    <property type="entry name" value="PLipase_D/transphosphatidylase"/>
</dbReference>
<comment type="caution">
    <text evidence="6">The sequence shown here is derived from an EMBL/GenBank/DDBJ whole genome shotgun (WGS) entry which is preliminary data.</text>
</comment>
<evidence type="ECO:0000256" key="1">
    <source>
        <dbReference type="ARBA" id="ARBA00022729"/>
    </source>
</evidence>
<feature type="domain" description="Laminin G" evidence="3">
    <location>
        <begin position="1"/>
        <end position="184"/>
    </location>
</feature>
<dbReference type="PROSITE" id="PS50927">
    <property type="entry name" value="BULB_LECTIN"/>
    <property type="match status" value="1"/>
</dbReference>
<protein>
    <submittedName>
        <fullName evidence="6">Uncharacterized protein</fullName>
    </submittedName>
</protein>
<dbReference type="Gene3D" id="2.60.120.200">
    <property type="match status" value="1"/>
</dbReference>
<evidence type="ECO:0000313" key="6">
    <source>
        <dbReference type="EMBL" id="HAT3582094.1"/>
    </source>
</evidence>
<evidence type="ECO:0000259" key="4">
    <source>
        <dbReference type="PROSITE" id="PS50035"/>
    </source>
</evidence>
<dbReference type="SMART" id="SM00282">
    <property type="entry name" value="LamG"/>
    <property type="match status" value="1"/>
</dbReference>
<dbReference type="CDD" id="cd00110">
    <property type="entry name" value="LamG"/>
    <property type="match status" value="1"/>
</dbReference>
<dbReference type="InterPro" id="IPR001791">
    <property type="entry name" value="Laminin_G"/>
</dbReference>
<feature type="domain" description="PLD phosphodiesterase" evidence="4">
    <location>
        <begin position="399"/>
        <end position="426"/>
    </location>
</feature>
<dbReference type="GO" id="GO:0016020">
    <property type="term" value="C:membrane"/>
    <property type="evidence" value="ECO:0007669"/>
    <property type="project" value="TreeGrafter"/>
</dbReference>
<keyword evidence="2" id="KW-1015">Disulfide bond</keyword>
<dbReference type="PANTHER" id="PTHR21248">
    <property type="entry name" value="CARDIOLIPIN SYNTHASE"/>
    <property type="match status" value="1"/>
</dbReference>
<dbReference type="GO" id="GO:0008808">
    <property type="term" value="F:cardiolipin synthase activity"/>
    <property type="evidence" value="ECO:0007669"/>
    <property type="project" value="TreeGrafter"/>
</dbReference>
<dbReference type="AlphaFoldDB" id="A0A9P3T8C9"/>
<accession>A0A9P3T8C9</accession>
<dbReference type="InterPro" id="IPR001480">
    <property type="entry name" value="Bulb-type_lectin_dom"/>
</dbReference>
<dbReference type="EMBL" id="DACSUM010000017">
    <property type="protein sequence ID" value="HAT3582094.1"/>
    <property type="molecule type" value="Genomic_DNA"/>
</dbReference>
<organism evidence="6 7">
    <name type="scientific">Kluyvera intermedia</name>
    <name type="common">Enterobacter intermedius</name>
    <dbReference type="NCBI Taxonomy" id="61648"/>
    <lineage>
        <taxon>Bacteria</taxon>
        <taxon>Pseudomonadati</taxon>
        <taxon>Pseudomonadota</taxon>
        <taxon>Gammaproteobacteria</taxon>
        <taxon>Enterobacterales</taxon>
        <taxon>Enterobacteriaceae</taxon>
        <taxon>Kluyvera</taxon>
    </lineage>
</organism>
<evidence type="ECO:0000313" key="7">
    <source>
        <dbReference type="Proteomes" id="UP000867740"/>
    </source>
</evidence>
<dbReference type="GO" id="GO:0032049">
    <property type="term" value="P:cardiolipin biosynthetic process"/>
    <property type="evidence" value="ECO:0007669"/>
    <property type="project" value="TreeGrafter"/>
</dbReference>